<evidence type="ECO:0000259" key="2">
    <source>
        <dbReference type="Pfam" id="PF18211"/>
    </source>
</evidence>
<proteinExistence type="predicted"/>
<keyword evidence="1" id="KW-0808">Transferase</keyword>
<dbReference type="NCBIfam" id="TIGR02578">
    <property type="entry name" value="cas_TM1811_Csm1"/>
    <property type="match status" value="1"/>
</dbReference>
<organism evidence="3">
    <name type="scientific">marine sediment metagenome</name>
    <dbReference type="NCBI Taxonomy" id="412755"/>
    <lineage>
        <taxon>unclassified sequences</taxon>
        <taxon>metagenomes</taxon>
        <taxon>ecological metagenomes</taxon>
    </lineage>
</organism>
<accession>X1TTF9</accession>
<dbReference type="AlphaFoldDB" id="X1TTF9"/>
<dbReference type="InterPro" id="IPR052117">
    <property type="entry name" value="Cas10/Csm1_subtype-III-A"/>
</dbReference>
<gene>
    <name evidence="3" type="ORF">S12H4_27083</name>
</gene>
<feature type="domain" description="Csm1 subunit" evidence="2">
    <location>
        <begin position="111"/>
        <end position="169"/>
    </location>
</feature>
<dbReference type="GO" id="GO:0016740">
    <property type="term" value="F:transferase activity"/>
    <property type="evidence" value="ECO:0007669"/>
    <property type="project" value="UniProtKB-KW"/>
</dbReference>
<dbReference type="InterPro" id="IPR041062">
    <property type="entry name" value="Csm1_B"/>
</dbReference>
<feature type="non-terminal residue" evidence="3">
    <location>
        <position position="170"/>
    </location>
</feature>
<dbReference type="InterPro" id="IPR013408">
    <property type="entry name" value="Cas10/Csm1"/>
</dbReference>
<sequence length="170" mass="19361">MSHYKNSFIPELKEINASQFDEFYCSLLSLLEKYTWCLPSDTTKEIADISLYDHLRTTSAIAACLYRFHEQDIEGYLNSPKNEYNLRLIGGDLSGIQDYIFKITDKGKGGVAKRLRSRSFYLSTLIEVTVQKILHSLELPISCNLISTGGRFVLLAPENIADQIKEVQNE</sequence>
<dbReference type="PANTHER" id="PTHR36528">
    <property type="entry name" value="CRISPR SYSTEM SINGLE-STRAND-SPECIFIC DEOXYRIBONUCLEASE CAS10/CSM1 (SUBTYPE III-A)"/>
    <property type="match status" value="1"/>
</dbReference>
<evidence type="ECO:0000256" key="1">
    <source>
        <dbReference type="ARBA" id="ARBA00022679"/>
    </source>
</evidence>
<dbReference type="EMBL" id="BARW01015428">
    <property type="protein sequence ID" value="GAI94666.1"/>
    <property type="molecule type" value="Genomic_DNA"/>
</dbReference>
<dbReference type="PANTHER" id="PTHR36528:SF1">
    <property type="entry name" value="CRISPR SYSTEM SINGLE-STRAND-SPECIFIC DEOXYRIBONUCLEASE CAS10_CSM1 (SUBTYPE III-A)"/>
    <property type="match status" value="1"/>
</dbReference>
<evidence type="ECO:0000313" key="3">
    <source>
        <dbReference type="EMBL" id="GAI94666.1"/>
    </source>
</evidence>
<protein>
    <recommendedName>
        <fullName evidence="2">Csm1 subunit domain-containing protein</fullName>
    </recommendedName>
</protein>
<dbReference type="Pfam" id="PF18211">
    <property type="entry name" value="Csm1_B"/>
    <property type="match status" value="1"/>
</dbReference>
<reference evidence="3" key="1">
    <citation type="journal article" date="2014" name="Front. Microbiol.">
        <title>High frequency of phylogenetically diverse reductive dehalogenase-homologous genes in deep subseafloor sedimentary metagenomes.</title>
        <authorList>
            <person name="Kawai M."/>
            <person name="Futagami T."/>
            <person name="Toyoda A."/>
            <person name="Takaki Y."/>
            <person name="Nishi S."/>
            <person name="Hori S."/>
            <person name="Arai W."/>
            <person name="Tsubouchi T."/>
            <person name="Morono Y."/>
            <person name="Uchiyama I."/>
            <person name="Ito T."/>
            <person name="Fujiyama A."/>
            <person name="Inagaki F."/>
            <person name="Takami H."/>
        </authorList>
    </citation>
    <scope>NUCLEOTIDE SEQUENCE</scope>
    <source>
        <strain evidence="3">Expedition CK06-06</strain>
    </source>
</reference>
<comment type="caution">
    <text evidence="3">The sequence shown here is derived from an EMBL/GenBank/DDBJ whole genome shotgun (WGS) entry which is preliminary data.</text>
</comment>
<name>X1TTF9_9ZZZZ</name>